<feature type="domain" description="LysM" evidence="2">
    <location>
        <begin position="143"/>
        <end position="191"/>
    </location>
</feature>
<dbReference type="AlphaFoldDB" id="A0A0S2SKX2"/>
<feature type="region of interest" description="Disordered" evidence="1">
    <location>
        <begin position="40"/>
        <end position="60"/>
    </location>
</feature>
<reference evidence="3 4" key="2">
    <citation type="journal article" date="2016" name="Genome Announc.">
        <title>Complete Genome Sequence of the Highly Virulent Aeromonas schubertii Strain WL1483, Isolated from Diseased Snakehead Fish (Channa argus) in China.</title>
        <authorList>
            <person name="Liu L."/>
            <person name="Li N."/>
            <person name="Zhang D."/>
            <person name="Fu X."/>
            <person name="Shi C."/>
            <person name="Lin Q."/>
            <person name="Hao G."/>
        </authorList>
    </citation>
    <scope>NUCLEOTIDE SEQUENCE [LARGE SCALE GENOMIC DNA]</scope>
    <source>
        <strain evidence="3 4">WL1483</strain>
    </source>
</reference>
<dbReference type="InterPro" id="IPR018392">
    <property type="entry name" value="LysM"/>
</dbReference>
<dbReference type="KEGG" id="asr:WL1483_2972"/>
<dbReference type="RefSeq" id="WP_060584127.1">
    <property type="nucleotide sequence ID" value="NZ_CP013067.1"/>
</dbReference>
<gene>
    <name evidence="3" type="ORF">WL1483_2972</name>
</gene>
<dbReference type="Proteomes" id="UP000058114">
    <property type="component" value="Chromosome"/>
</dbReference>
<dbReference type="GO" id="GO:0042834">
    <property type="term" value="F:peptidoglycan binding"/>
    <property type="evidence" value="ECO:0007669"/>
    <property type="project" value="InterPro"/>
</dbReference>
<protein>
    <recommendedName>
        <fullName evidence="2">LysM domain-containing protein</fullName>
    </recommendedName>
</protein>
<accession>A0A0S2SKX2</accession>
<evidence type="ECO:0000256" key="1">
    <source>
        <dbReference type="SAM" id="MobiDB-lite"/>
    </source>
</evidence>
<dbReference type="InterPro" id="IPR007340">
    <property type="entry name" value="LysM_Opacity-associatedA"/>
</dbReference>
<evidence type="ECO:0000313" key="4">
    <source>
        <dbReference type="Proteomes" id="UP000058114"/>
    </source>
</evidence>
<sequence>MPTPDRRPRGQHRRARAGRQPDSNLLQRVQLKIQEWKEARANAGARTDAARPKRSAGDDGKKRLIVTGRLPRRHTIALALLVPLWLLLLAWQPSDELPVQSAPSGSLAVPIAVPVQAQQTASGQPIQPKPKAVEKLPAGWNWLTHEVDAGETLFAVFRKFQLPGAELSRLVAIEGPDRPLTRLQAGKSVYVLLDADRRIQRVEIRDKGEPIYRYVRENEGFIQKEIGNP</sequence>
<dbReference type="PATRIC" id="fig|652.5.peg.685"/>
<evidence type="ECO:0000259" key="2">
    <source>
        <dbReference type="PROSITE" id="PS51782"/>
    </source>
</evidence>
<feature type="region of interest" description="Disordered" evidence="1">
    <location>
        <begin position="1"/>
        <end position="27"/>
    </location>
</feature>
<dbReference type="Gene3D" id="3.10.450.350">
    <property type="match status" value="1"/>
</dbReference>
<dbReference type="EMBL" id="CP013067">
    <property type="protein sequence ID" value="ALP42391.1"/>
    <property type="molecule type" value="Genomic_DNA"/>
</dbReference>
<feature type="compositionally biased region" description="Basic and acidic residues" evidence="1">
    <location>
        <begin position="48"/>
        <end position="60"/>
    </location>
</feature>
<organism evidence="3 4">
    <name type="scientific">Aeromonas schubertii</name>
    <dbReference type="NCBI Taxonomy" id="652"/>
    <lineage>
        <taxon>Bacteria</taxon>
        <taxon>Pseudomonadati</taxon>
        <taxon>Pseudomonadota</taxon>
        <taxon>Gammaproteobacteria</taxon>
        <taxon>Aeromonadales</taxon>
        <taxon>Aeromonadaceae</taxon>
        <taxon>Aeromonas</taxon>
    </lineage>
</organism>
<dbReference type="Pfam" id="PF04225">
    <property type="entry name" value="LysM_OapA"/>
    <property type="match status" value="1"/>
</dbReference>
<proteinExistence type="predicted"/>
<reference evidence="4" key="1">
    <citation type="submission" date="2015-10" db="EMBL/GenBank/DDBJ databases">
        <title>Complete Genome Sequence of Aeromonas schubertii strain WL1483.</title>
        <authorList>
            <person name="Liu L."/>
        </authorList>
    </citation>
    <scope>NUCLEOTIDE SEQUENCE [LARGE SCALE GENOMIC DNA]</scope>
    <source>
        <strain evidence="4">WL1483</strain>
    </source>
</reference>
<dbReference type="PROSITE" id="PS51782">
    <property type="entry name" value="LYSM"/>
    <property type="match status" value="1"/>
</dbReference>
<evidence type="ECO:0000313" key="3">
    <source>
        <dbReference type="EMBL" id="ALP42391.1"/>
    </source>
</evidence>
<name>A0A0S2SKX2_9GAMM</name>